<evidence type="ECO:0000313" key="2">
    <source>
        <dbReference type="EMBL" id="KAL3077759.1"/>
    </source>
</evidence>
<feature type="compositionally biased region" description="Basic and acidic residues" evidence="1">
    <location>
        <begin position="65"/>
        <end position="81"/>
    </location>
</feature>
<feature type="compositionally biased region" description="Basic and acidic residues" evidence="1">
    <location>
        <begin position="29"/>
        <end position="57"/>
    </location>
</feature>
<keyword evidence="3" id="KW-1185">Reference proteome</keyword>
<proteinExistence type="predicted"/>
<accession>A0ABD2IBS2</accession>
<evidence type="ECO:0000313" key="3">
    <source>
        <dbReference type="Proteomes" id="UP001620626"/>
    </source>
</evidence>
<comment type="caution">
    <text evidence="2">The sequence shown here is derived from an EMBL/GenBank/DDBJ whole genome shotgun (WGS) entry which is preliminary data.</text>
</comment>
<feature type="region of interest" description="Disordered" evidence="1">
    <location>
        <begin position="27"/>
        <end position="81"/>
    </location>
</feature>
<name>A0ABD2IBS2_9BILA</name>
<organism evidence="2 3">
    <name type="scientific">Heterodera trifolii</name>
    <dbReference type="NCBI Taxonomy" id="157864"/>
    <lineage>
        <taxon>Eukaryota</taxon>
        <taxon>Metazoa</taxon>
        <taxon>Ecdysozoa</taxon>
        <taxon>Nematoda</taxon>
        <taxon>Chromadorea</taxon>
        <taxon>Rhabditida</taxon>
        <taxon>Tylenchina</taxon>
        <taxon>Tylenchomorpha</taxon>
        <taxon>Tylenchoidea</taxon>
        <taxon>Heteroderidae</taxon>
        <taxon>Heteroderinae</taxon>
        <taxon>Heterodera</taxon>
    </lineage>
</organism>
<sequence length="131" mass="15593">MTAQQNEMPISPEEDVLPMTADDWASMDEAQRQWEAETHRRCEEQRREAEQRRKEWGDGWNEWRAQQREKDEEIEKWRRRNDELWTKTISAGGSSSSNNKRSDAAQYTWDWAKLENQEKTFLEAGGCGKIK</sequence>
<dbReference type="AlphaFoldDB" id="A0ABD2IBS2"/>
<dbReference type="Proteomes" id="UP001620626">
    <property type="component" value="Unassembled WGS sequence"/>
</dbReference>
<dbReference type="EMBL" id="JBICBT010001222">
    <property type="protein sequence ID" value="KAL3077759.1"/>
    <property type="molecule type" value="Genomic_DNA"/>
</dbReference>
<gene>
    <name evidence="2" type="ORF">niasHT_035938</name>
</gene>
<evidence type="ECO:0000256" key="1">
    <source>
        <dbReference type="SAM" id="MobiDB-lite"/>
    </source>
</evidence>
<protein>
    <submittedName>
        <fullName evidence="2">Uncharacterized protein</fullName>
    </submittedName>
</protein>
<reference evidence="2 3" key="1">
    <citation type="submission" date="2024-10" db="EMBL/GenBank/DDBJ databases">
        <authorList>
            <person name="Kim D."/>
        </authorList>
    </citation>
    <scope>NUCLEOTIDE SEQUENCE [LARGE SCALE GENOMIC DNA]</scope>
    <source>
        <strain evidence="2">BH-2024</strain>
    </source>
</reference>